<sequence>MRASSLFIIFCSLGILGLVHAEIIARQDVEPSKASESASPRPTPTEGLSSKPSDTVIEISPSSDTRPTYKPDATEDDVHNPFPSDISFLNRTASDPNVLPLAPRITPGLSVAGVVLLIAGGIYTLIGIKNKWVQIFLSVGLLSALSVTILIIYLMHPPISNAVQGAFFVAVLMTGLIFGGIALVFQEVTEGLGTMLGGFCLSMWILSLKPGGVLVETGHKAGFIASFTLGVYTLSFSHHTRPYGLMGSTSFSGATAVVLGIDCFSRAGLKEFWVYIWGLNHDVFPFNTVTYPLTRGVRVELAAIVLFFIMGLVSQGKLWKVVKDRREKNAALREEEQKKRDKVEEEIARDLEAGTNRERAQWESVYGEHHPRPNDPGVVLEHSDMQESCSGAPSDKVTAVQSQVYEMAALRRQAGEEIDYTPPRTRDSNKPFVAAAAAMPIQCDVPVSEGSNTEGAHGSHQDVIDRPEVSQKDPHSTLFHQQPFETETPVPVEVAPCLRGTNPFEDILDDGSSSVAASLAESEYMTGVRLSAASMPEAIHGQDGKINNEDDHDPLSFNDVRSVSSSVEVEPNEELIDDSETSPQAKSDVRSDPGSTASSGQESSGPTPVTDADLSEPPNASNRDENEKDDTSAPVSTILPTHLDLERIPRLADSNNEEADQEVRSEHPLASDVDSDKPELLLKPVQHGRGQAASPSESVYSDHAPAISESLDESKIEISDKQLPDIEDDANDAQESLSVSIPVLPKKVLKKQSSVSVRSLLTSDSVSKIPSHMSRVVLTYRTNEWAKHISDAEPPGTRTIDESLADTERDEPAVPVLISELQQTATSTMSPTESEFDRAAISTSQQEGHRPLSISSKRSYSGMQTFNNAPLPVTFKPSPSATGSQTPLIHPLQRPMSMSNLPQSVLGQFDMTRIRPTSSLVSLQRPPSIIPEIDETEEKNPPVKELRMFAAPLMAQREVTIRNRSLLLPSNRSVTDTGRLNRSQSRRSLDLPPQTSSRSTSPYLTRGHTPVESADDLPLSLRRELIHQDMYTQTQTWQQRSPLAINFAASDIMPLVNTRRSSLQYQQHQSSAPNPLEVREVKLARWRESVNKEIAMEHQPDAVVETRRADLIKEKERSQLGKQQEAIMASYRESVRDQAIRKGDLQNVHTEVLRRMQAKANKHV</sequence>
<evidence type="ECO:0000313" key="11">
    <source>
        <dbReference type="Proteomes" id="UP000223968"/>
    </source>
</evidence>
<dbReference type="STRING" id="1447875.A0A2B7YAI7"/>
<accession>A0A2B7YAI7</accession>
<feature type="compositionally biased region" description="Polar residues" evidence="6">
    <location>
        <begin position="593"/>
        <end position="607"/>
    </location>
</feature>
<proteinExistence type="predicted"/>
<dbReference type="EMBL" id="PDNB01000005">
    <property type="protein sequence ID" value="PGH18275.1"/>
    <property type="molecule type" value="Genomic_DNA"/>
</dbReference>
<evidence type="ECO:0000313" key="10">
    <source>
        <dbReference type="EMBL" id="PGH18275.1"/>
    </source>
</evidence>
<keyword evidence="5" id="KW-0175">Coiled coil</keyword>
<dbReference type="PANTHER" id="PTHR39469:SF1">
    <property type="entry name" value="DUF4203 DOMAIN-CONTAINING PROTEIN"/>
    <property type="match status" value="1"/>
</dbReference>
<comment type="caution">
    <text evidence="10">The sequence shown here is derived from an EMBL/GenBank/DDBJ whole genome shotgun (WGS) entry which is preliminary data.</text>
</comment>
<comment type="subcellular location">
    <subcellularLocation>
        <location evidence="1">Membrane</location>
        <topology evidence="1">Multi-pass membrane protein</topology>
    </subcellularLocation>
</comment>
<feature type="region of interest" description="Disordered" evidence="6">
    <location>
        <begin position="535"/>
        <end position="714"/>
    </location>
</feature>
<dbReference type="AlphaFoldDB" id="A0A2B7YAI7"/>
<evidence type="ECO:0000259" key="9">
    <source>
        <dbReference type="Pfam" id="PF13886"/>
    </source>
</evidence>
<feature type="transmembrane region" description="Helical" evidence="7">
    <location>
        <begin position="192"/>
        <end position="209"/>
    </location>
</feature>
<feature type="transmembrane region" description="Helical" evidence="7">
    <location>
        <begin position="162"/>
        <end position="185"/>
    </location>
</feature>
<feature type="chain" id="PRO_5013106691" description="TM7S3/TM198-like domain-containing protein" evidence="8">
    <location>
        <begin position="22"/>
        <end position="1164"/>
    </location>
</feature>
<feature type="region of interest" description="Disordered" evidence="6">
    <location>
        <begin position="970"/>
        <end position="1014"/>
    </location>
</feature>
<evidence type="ECO:0000256" key="2">
    <source>
        <dbReference type="ARBA" id="ARBA00022692"/>
    </source>
</evidence>
<feature type="compositionally biased region" description="Acidic residues" evidence="6">
    <location>
        <begin position="570"/>
        <end position="580"/>
    </location>
</feature>
<feature type="coiled-coil region" evidence="5">
    <location>
        <begin position="325"/>
        <end position="353"/>
    </location>
</feature>
<evidence type="ECO:0000256" key="5">
    <source>
        <dbReference type="SAM" id="Coils"/>
    </source>
</evidence>
<feature type="compositionally biased region" description="Basic and acidic residues" evidence="6">
    <location>
        <begin position="540"/>
        <end position="549"/>
    </location>
</feature>
<gene>
    <name evidence="10" type="ORF">AJ79_00614</name>
</gene>
<dbReference type="InterPro" id="IPR025256">
    <property type="entry name" value="TM7S3/TM198-like_dom"/>
</dbReference>
<feature type="transmembrane region" description="Helical" evidence="7">
    <location>
        <begin position="105"/>
        <end position="128"/>
    </location>
</feature>
<feature type="compositionally biased region" description="Polar residues" evidence="6">
    <location>
        <begin position="34"/>
        <end position="53"/>
    </location>
</feature>
<dbReference type="GO" id="GO:0016020">
    <property type="term" value="C:membrane"/>
    <property type="evidence" value="ECO:0007669"/>
    <property type="project" value="UniProtKB-SubCell"/>
</dbReference>
<evidence type="ECO:0000256" key="3">
    <source>
        <dbReference type="ARBA" id="ARBA00022989"/>
    </source>
</evidence>
<keyword evidence="8" id="KW-0732">Signal</keyword>
<feature type="compositionally biased region" description="Basic and acidic residues" evidence="6">
    <location>
        <begin position="67"/>
        <end position="76"/>
    </location>
</feature>
<feature type="region of interest" description="Disordered" evidence="6">
    <location>
        <begin position="470"/>
        <end position="490"/>
    </location>
</feature>
<feature type="compositionally biased region" description="Polar residues" evidence="6">
    <location>
        <begin position="993"/>
        <end position="1003"/>
    </location>
</feature>
<feature type="compositionally biased region" description="Polar residues" evidence="6">
    <location>
        <begin position="970"/>
        <end position="983"/>
    </location>
</feature>
<feature type="compositionally biased region" description="Low complexity" evidence="6">
    <location>
        <begin position="560"/>
        <end position="569"/>
    </location>
</feature>
<keyword evidence="3 7" id="KW-1133">Transmembrane helix</keyword>
<feature type="signal peptide" evidence="8">
    <location>
        <begin position="1"/>
        <end position="21"/>
    </location>
</feature>
<dbReference type="OrthoDB" id="5377273at2759"/>
<keyword evidence="11" id="KW-1185">Reference proteome</keyword>
<organism evidence="10 11">
    <name type="scientific">Helicocarpus griseus UAMH5409</name>
    <dbReference type="NCBI Taxonomy" id="1447875"/>
    <lineage>
        <taxon>Eukaryota</taxon>
        <taxon>Fungi</taxon>
        <taxon>Dikarya</taxon>
        <taxon>Ascomycota</taxon>
        <taxon>Pezizomycotina</taxon>
        <taxon>Eurotiomycetes</taxon>
        <taxon>Eurotiomycetidae</taxon>
        <taxon>Onygenales</taxon>
        <taxon>Ajellomycetaceae</taxon>
        <taxon>Helicocarpus</taxon>
    </lineage>
</organism>
<evidence type="ECO:0000256" key="8">
    <source>
        <dbReference type="SAM" id="SignalP"/>
    </source>
</evidence>
<feature type="transmembrane region" description="Helical" evidence="7">
    <location>
        <begin position="135"/>
        <end position="156"/>
    </location>
</feature>
<name>A0A2B7YAI7_9EURO</name>
<reference evidence="10 11" key="1">
    <citation type="submission" date="2017-10" db="EMBL/GenBank/DDBJ databases">
        <title>Comparative genomics in systemic dimorphic fungi from Ajellomycetaceae.</title>
        <authorList>
            <person name="Munoz J.F."/>
            <person name="Mcewen J.G."/>
            <person name="Clay O.K."/>
            <person name="Cuomo C.A."/>
        </authorList>
    </citation>
    <scope>NUCLEOTIDE SEQUENCE [LARGE SCALE GENOMIC DNA]</scope>
    <source>
        <strain evidence="10 11">UAMH5409</strain>
    </source>
</reference>
<dbReference type="Pfam" id="PF13886">
    <property type="entry name" value="TM7S3_TM198"/>
    <property type="match status" value="1"/>
</dbReference>
<keyword evidence="2 7" id="KW-0812">Transmembrane</keyword>
<dbReference type="Proteomes" id="UP000223968">
    <property type="component" value="Unassembled WGS sequence"/>
</dbReference>
<evidence type="ECO:0000256" key="1">
    <source>
        <dbReference type="ARBA" id="ARBA00004141"/>
    </source>
</evidence>
<feature type="domain" description="TM7S3/TM198-like" evidence="9">
    <location>
        <begin position="113"/>
        <end position="315"/>
    </location>
</feature>
<evidence type="ECO:0000256" key="7">
    <source>
        <dbReference type="SAM" id="Phobius"/>
    </source>
</evidence>
<keyword evidence="4 7" id="KW-0472">Membrane</keyword>
<feature type="compositionally biased region" description="Basic and acidic residues" evidence="6">
    <location>
        <begin position="622"/>
        <end position="631"/>
    </location>
</feature>
<evidence type="ECO:0000256" key="4">
    <source>
        <dbReference type="ARBA" id="ARBA00023136"/>
    </source>
</evidence>
<evidence type="ECO:0000256" key="6">
    <source>
        <dbReference type="SAM" id="MobiDB-lite"/>
    </source>
</evidence>
<protein>
    <recommendedName>
        <fullName evidence="9">TM7S3/TM198-like domain-containing protein</fullName>
    </recommendedName>
</protein>
<dbReference type="PANTHER" id="PTHR39469">
    <property type="entry name" value="CHROMOSOME 1, WHOLE GENOME SHOTGUN SEQUENCE"/>
    <property type="match status" value="1"/>
</dbReference>
<feature type="region of interest" description="Disordered" evidence="6">
    <location>
        <begin position="29"/>
        <end position="76"/>
    </location>
</feature>
<feature type="compositionally biased region" description="Basic and acidic residues" evidence="6">
    <location>
        <begin position="661"/>
        <end position="680"/>
    </location>
</feature>